<keyword evidence="4" id="KW-0949">S-adenosyl-L-methionine</keyword>
<comment type="caution">
    <text evidence="12">The sequence shown here is derived from an EMBL/GenBank/DDBJ whole genome shotgun (WGS) entry which is preliminary data.</text>
</comment>
<keyword evidence="7" id="KW-0408">Iron</keyword>
<dbReference type="GO" id="GO:0051539">
    <property type="term" value="F:4 iron, 4 sulfur cluster binding"/>
    <property type="evidence" value="ECO:0007669"/>
    <property type="project" value="UniProtKB-KW"/>
</dbReference>
<dbReference type="InterPro" id="IPR034457">
    <property type="entry name" value="Organic_radical-activating"/>
</dbReference>
<dbReference type="Proteomes" id="UP000003081">
    <property type="component" value="Unassembled WGS sequence"/>
</dbReference>
<dbReference type="NCBIfam" id="TIGR02494">
    <property type="entry name" value="PFLE_PFLC"/>
    <property type="match status" value="1"/>
</dbReference>
<dbReference type="CDD" id="cd01335">
    <property type="entry name" value="Radical_SAM"/>
    <property type="match status" value="1"/>
</dbReference>
<comment type="cofactor">
    <cofactor evidence="1">
        <name>[4Fe-4S] cluster</name>
        <dbReference type="ChEBI" id="CHEBI:49883"/>
    </cofactor>
</comment>
<evidence type="ECO:0000256" key="1">
    <source>
        <dbReference type="ARBA" id="ARBA00001966"/>
    </source>
</evidence>
<accession>C4IK08</accession>
<dbReference type="EC" id="1.97.1.4" evidence="12"/>
<evidence type="ECO:0000256" key="7">
    <source>
        <dbReference type="ARBA" id="ARBA00023004"/>
    </source>
</evidence>
<dbReference type="HOGENOM" id="CLU_058969_0_0_9"/>
<keyword evidence="3" id="KW-0004">4Fe-4S</keyword>
<sequence length="305" mass="34855">MIDKAYVFNIQHYSLHDGPGIRTNVFLKGCPLRCIWCSNPESQNPEPEIFYLSNKCIGCRECSECIDKCDYNAISIASDKKITINKSKCKNCLICSSQCPTGAIVQQGKLMTIKEILDIVEKDSDFYSRSEGGITLSGGEPLMQGEFTINLLKEAKRRRMNTAIETCGYADYETLKRCAMNLDTILFDIKSMDNDKHKKFTGLENEVILNNFNKLCVDFQKLNKCVRTPVIPTFNDNEEDIRAIADFLKNKPNVKYELLPYHKFGEGKYKSLGREYLMGNLSLDERFFEKINESINISERCGNNE</sequence>
<evidence type="ECO:0000256" key="2">
    <source>
        <dbReference type="ARBA" id="ARBA00009777"/>
    </source>
</evidence>
<dbReference type="GO" id="GO:0046872">
    <property type="term" value="F:metal ion binding"/>
    <property type="evidence" value="ECO:0007669"/>
    <property type="project" value="UniProtKB-KW"/>
</dbReference>
<dbReference type="EMBL" id="ACOM01000005">
    <property type="protein sequence ID" value="EEP54597.1"/>
    <property type="molecule type" value="Genomic_DNA"/>
</dbReference>
<evidence type="ECO:0000259" key="10">
    <source>
        <dbReference type="PROSITE" id="PS51379"/>
    </source>
</evidence>
<keyword evidence="8" id="KW-0411">Iron-sulfur</keyword>
<dbReference type="PANTHER" id="PTHR30352:SF4">
    <property type="entry name" value="PYRUVATE FORMATE-LYASE 2-ACTIVATING ENZYME"/>
    <property type="match status" value="1"/>
</dbReference>
<dbReference type="InterPro" id="IPR040074">
    <property type="entry name" value="BssD/PflA/YjjW"/>
</dbReference>
<keyword evidence="12" id="KW-0456">Lyase</keyword>
<evidence type="ECO:0000256" key="5">
    <source>
        <dbReference type="ARBA" id="ARBA00022723"/>
    </source>
</evidence>
<dbReference type="InterPro" id="IPR058240">
    <property type="entry name" value="rSAM_sf"/>
</dbReference>
<dbReference type="eggNOG" id="COG1180">
    <property type="taxonomic scope" value="Bacteria"/>
</dbReference>
<evidence type="ECO:0000256" key="4">
    <source>
        <dbReference type="ARBA" id="ARBA00022691"/>
    </source>
</evidence>
<comment type="catalytic activity">
    <reaction evidence="9">
        <text>glycyl-[protein] + reduced [flavodoxin] + S-adenosyl-L-methionine = glycin-2-yl radical-[protein] + semiquinone [flavodoxin] + 5'-deoxyadenosine + L-methionine + H(+)</text>
        <dbReference type="Rhea" id="RHEA:61976"/>
        <dbReference type="Rhea" id="RHEA-COMP:10622"/>
        <dbReference type="Rhea" id="RHEA-COMP:14480"/>
        <dbReference type="Rhea" id="RHEA-COMP:15993"/>
        <dbReference type="Rhea" id="RHEA-COMP:15994"/>
        <dbReference type="ChEBI" id="CHEBI:15378"/>
        <dbReference type="ChEBI" id="CHEBI:17319"/>
        <dbReference type="ChEBI" id="CHEBI:29947"/>
        <dbReference type="ChEBI" id="CHEBI:32722"/>
        <dbReference type="ChEBI" id="CHEBI:57618"/>
        <dbReference type="ChEBI" id="CHEBI:57844"/>
        <dbReference type="ChEBI" id="CHEBI:59789"/>
        <dbReference type="ChEBI" id="CHEBI:140311"/>
    </reaction>
</comment>
<dbReference type="PROSITE" id="PS51379">
    <property type="entry name" value="4FE4S_FER_2"/>
    <property type="match status" value="2"/>
</dbReference>
<dbReference type="InterPro" id="IPR007197">
    <property type="entry name" value="rSAM"/>
</dbReference>
<evidence type="ECO:0000256" key="3">
    <source>
        <dbReference type="ARBA" id="ARBA00022485"/>
    </source>
</evidence>
<dbReference type="GO" id="GO:0043365">
    <property type="term" value="F:[formate-C-acetyltransferase]-activating enzyme activity"/>
    <property type="evidence" value="ECO:0007669"/>
    <property type="project" value="UniProtKB-EC"/>
</dbReference>
<dbReference type="PANTHER" id="PTHR30352">
    <property type="entry name" value="PYRUVATE FORMATE-LYASE-ACTIVATING ENZYME"/>
    <property type="match status" value="1"/>
</dbReference>
<dbReference type="Gene3D" id="3.80.30.10">
    <property type="entry name" value="pyruvate-formate lyase- activating enzyme"/>
    <property type="match status" value="1"/>
</dbReference>
<dbReference type="SFLD" id="SFLDG01066">
    <property type="entry name" value="organic_radical-activating_enz"/>
    <property type="match status" value="1"/>
</dbReference>
<dbReference type="Pfam" id="PF04055">
    <property type="entry name" value="Radical_SAM"/>
    <property type="match status" value="1"/>
</dbReference>
<dbReference type="RefSeq" id="WP_003407023.1">
    <property type="nucleotide sequence ID" value="NZ_ACOM01000005.1"/>
</dbReference>
<keyword evidence="5" id="KW-0479">Metal-binding</keyword>
<dbReference type="AlphaFoldDB" id="C4IK08"/>
<dbReference type="PROSITE" id="PS51918">
    <property type="entry name" value="RADICAL_SAM"/>
    <property type="match status" value="1"/>
</dbReference>
<comment type="similarity">
    <text evidence="2">Belongs to the organic radical-activating enzymes family.</text>
</comment>
<dbReference type="PROSITE" id="PS00198">
    <property type="entry name" value="4FE4S_FER_1"/>
    <property type="match status" value="1"/>
</dbReference>
<dbReference type="InterPro" id="IPR001989">
    <property type="entry name" value="Radical_activat_CS"/>
</dbReference>
<dbReference type="SUPFAM" id="SSF54862">
    <property type="entry name" value="4Fe-4S ferredoxins"/>
    <property type="match status" value="1"/>
</dbReference>
<dbReference type="InterPro" id="IPR017900">
    <property type="entry name" value="4Fe4S_Fe_S_CS"/>
</dbReference>
<evidence type="ECO:0000256" key="8">
    <source>
        <dbReference type="ARBA" id="ARBA00023014"/>
    </source>
</evidence>
<dbReference type="InterPro" id="IPR012839">
    <property type="entry name" value="Organic_radical_activase"/>
</dbReference>
<gene>
    <name evidence="12" type="ORF">CLP_1137</name>
</gene>
<dbReference type="SUPFAM" id="SSF102114">
    <property type="entry name" value="Radical SAM enzymes"/>
    <property type="match status" value="1"/>
</dbReference>
<dbReference type="PROSITE" id="PS01087">
    <property type="entry name" value="RADICAL_ACTIVATING"/>
    <property type="match status" value="1"/>
</dbReference>
<evidence type="ECO:0000256" key="6">
    <source>
        <dbReference type="ARBA" id="ARBA00023002"/>
    </source>
</evidence>
<protein>
    <submittedName>
        <fullName evidence="12">Pyruvate formate-lyase-activating enzyme</fullName>
        <ecNumber evidence="12">1.97.1.4</ecNumber>
    </submittedName>
</protein>
<dbReference type="GO" id="GO:0016829">
    <property type="term" value="F:lyase activity"/>
    <property type="evidence" value="ECO:0007669"/>
    <property type="project" value="UniProtKB-KW"/>
</dbReference>
<name>C4IK08_CLOBU</name>
<dbReference type="Gene3D" id="3.30.70.20">
    <property type="match status" value="1"/>
</dbReference>
<feature type="domain" description="4Fe-4S ferredoxin-type" evidence="10">
    <location>
        <begin position="80"/>
        <end position="109"/>
    </location>
</feature>
<proteinExistence type="inferred from homology"/>
<feature type="domain" description="Radical SAM core" evidence="11">
    <location>
        <begin position="16"/>
        <end position="304"/>
    </location>
</feature>
<evidence type="ECO:0000313" key="13">
    <source>
        <dbReference type="Proteomes" id="UP000003081"/>
    </source>
</evidence>
<keyword evidence="12" id="KW-0670">Pyruvate</keyword>
<evidence type="ECO:0000313" key="12">
    <source>
        <dbReference type="EMBL" id="EEP54597.1"/>
    </source>
</evidence>
<evidence type="ECO:0000259" key="11">
    <source>
        <dbReference type="PROSITE" id="PS51918"/>
    </source>
</evidence>
<reference evidence="12 13" key="1">
    <citation type="submission" date="2009-08" db="EMBL/GenBank/DDBJ databases">
        <authorList>
            <person name="Shrivastava S."/>
            <person name="Brinkac L.B."/>
            <person name="Brown J.L."/>
            <person name="Bruce D.B."/>
            <person name="Detter C."/>
            <person name="Green L.D."/>
            <person name="Munk C.A."/>
            <person name="Rogers Y.C."/>
            <person name="Tapia R."/>
            <person name="Sims D.R."/>
            <person name="Smith L.A."/>
            <person name="Smith T.J."/>
            <person name="Sutton G."/>
            <person name="Brettin T."/>
        </authorList>
    </citation>
    <scope>NUCLEOTIDE SEQUENCE [LARGE SCALE GENOMIC DNA]</scope>
    <source>
        <strain evidence="13">E4 str. BoNT E BL5262</strain>
    </source>
</reference>
<organism evidence="12 13">
    <name type="scientific">Clostridium butyricum E4 str. BoNT E BL5262</name>
    <dbReference type="NCBI Taxonomy" id="632245"/>
    <lineage>
        <taxon>Bacteria</taxon>
        <taxon>Bacillati</taxon>
        <taxon>Bacillota</taxon>
        <taxon>Clostridia</taxon>
        <taxon>Eubacteriales</taxon>
        <taxon>Clostridiaceae</taxon>
        <taxon>Clostridium</taxon>
    </lineage>
</organism>
<keyword evidence="13" id="KW-1185">Reference proteome</keyword>
<dbReference type="PIRSF" id="PIRSF000371">
    <property type="entry name" value="PFL_act_enz"/>
    <property type="match status" value="1"/>
</dbReference>
<dbReference type="InterPro" id="IPR017896">
    <property type="entry name" value="4Fe4S_Fe-S-bd"/>
</dbReference>
<evidence type="ECO:0000256" key="9">
    <source>
        <dbReference type="ARBA" id="ARBA00047365"/>
    </source>
</evidence>
<dbReference type="SFLD" id="SFLDG01118">
    <property type="entry name" value="activating_enzymes__group_2"/>
    <property type="match status" value="1"/>
</dbReference>
<keyword evidence="6 12" id="KW-0560">Oxidoreductase</keyword>
<dbReference type="SFLD" id="SFLDS00029">
    <property type="entry name" value="Radical_SAM"/>
    <property type="match status" value="1"/>
</dbReference>
<feature type="domain" description="4Fe-4S ferredoxin-type" evidence="10">
    <location>
        <begin position="45"/>
        <end position="79"/>
    </location>
</feature>